<feature type="transmembrane region" description="Helical" evidence="1">
    <location>
        <begin position="97"/>
        <end position="116"/>
    </location>
</feature>
<organism evidence="2 3">
    <name type="scientific">Jeotgalicoccus aerolatus</name>
    <dbReference type="NCBI Taxonomy" id="709510"/>
    <lineage>
        <taxon>Bacteria</taxon>
        <taxon>Bacillati</taxon>
        <taxon>Bacillota</taxon>
        <taxon>Bacilli</taxon>
        <taxon>Bacillales</taxon>
        <taxon>Staphylococcaceae</taxon>
        <taxon>Jeotgalicoccus</taxon>
    </lineage>
</organism>
<dbReference type="STRING" id="586411.SAMN05216187_106108"/>
<gene>
    <name evidence="2" type="ORF">SAMN05216187_106108</name>
</gene>
<feature type="transmembrane region" description="Helical" evidence="1">
    <location>
        <begin position="181"/>
        <end position="200"/>
    </location>
</feature>
<protein>
    <recommendedName>
        <fullName evidence="4">Membrane protein YdfK</fullName>
    </recommendedName>
</protein>
<dbReference type="Pfam" id="PF04474">
    <property type="entry name" value="DUF554"/>
    <property type="match status" value="1"/>
</dbReference>
<accession>A0A1G9AEY4</accession>
<keyword evidence="1" id="KW-0472">Membrane</keyword>
<feature type="transmembrane region" description="Helical" evidence="1">
    <location>
        <begin position="206"/>
        <end position="225"/>
    </location>
</feature>
<keyword evidence="1" id="KW-0812">Transmembrane</keyword>
<feature type="transmembrane region" description="Helical" evidence="1">
    <location>
        <begin position="6"/>
        <end position="25"/>
    </location>
</feature>
<keyword evidence="1" id="KW-1133">Transmembrane helix</keyword>
<dbReference type="OrthoDB" id="9797976at2"/>
<dbReference type="Proteomes" id="UP000242700">
    <property type="component" value="Unassembled WGS sequence"/>
</dbReference>
<name>A0A1G9AEY4_9STAP</name>
<dbReference type="EMBL" id="FNFI01000006">
    <property type="protein sequence ID" value="SDK25821.1"/>
    <property type="molecule type" value="Genomic_DNA"/>
</dbReference>
<evidence type="ECO:0000313" key="2">
    <source>
        <dbReference type="EMBL" id="SDK25821.1"/>
    </source>
</evidence>
<feature type="transmembrane region" description="Helical" evidence="1">
    <location>
        <begin position="136"/>
        <end position="169"/>
    </location>
</feature>
<evidence type="ECO:0008006" key="4">
    <source>
        <dbReference type="Google" id="ProtNLM"/>
    </source>
</evidence>
<feature type="transmembrane region" description="Helical" evidence="1">
    <location>
        <begin position="58"/>
        <end position="76"/>
    </location>
</feature>
<dbReference type="PANTHER" id="PTHR36111:SF2">
    <property type="entry name" value="INNER MEMBRANE PROTEIN"/>
    <property type="match status" value="1"/>
</dbReference>
<dbReference type="RefSeq" id="WP_092597626.1">
    <property type="nucleotide sequence ID" value="NZ_FNFI01000006.1"/>
</dbReference>
<evidence type="ECO:0000256" key="1">
    <source>
        <dbReference type="SAM" id="Phobius"/>
    </source>
</evidence>
<feature type="transmembrane region" description="Helical" evidence="1">
    <location>
        <begin position="32"/>
        <end position="52"/>
    </location>
</feature>
<sequence length="226" mass="24230">MIGTIFNVIMILVGSTIGSLFKKGIKKEYHDVLMTAMGLVALSIGVNAIVQYMPTSTYPVLFIVSLALGGVIGQMLNLEDKFNSAVSKYSKGDLAQGLSTAILLYCIGTLSILGPVEAAVNQNYTYLITNGILDGITSIVLASTFGFGIALSAVAVFLWQGAIYVMALFMENAINTDIMNEVNIISGILILMSGLGILNIKAFKTMNYLPALAIVPVMFVIFRFFS</sequence>
<dbReference type="AlphaFoldDB" id="A0A1G9AEY4"/>
<proteinExistence type="predicted"/>
<evidence type="ECO:0000313" key="3">
    <source>
        <dbReference type="Proteomes" id="UP000242700"/>
    </source>
</evidence>
<reference evidence="3" key="1">
    <citation type="submission" date="2016-10" db="EMBL/GenBank/DDBJ databases">
        <authorList>
            <person name="Varghese N."/>
            <person name="Submissions S."/>
        </authorList>
    </citation>
    <scope>NUCLEOTIDE SEQUENCE [LARGE SCALE GENOMIC DNA]</scope>
    <source>
        <strain evidence="3">CGMCC 1.8911</strain>
    </source>
</reference>
<dbReference type="InterPro" id="IPR007563">
    <property type="entry name" value="DUF554"/>
</dbReference>
<dbReference type="PANTHER" id="PTHR36111">
    <property type="entry name" value="INNER MEMBRANE PROTEIN-RELATED"/>
    <property type="match status" value="1"/>
</dbReference>